<protein>
    <recommendedName>
        <fullName evidence="6">Core-binding (CB) domain-containing protein</fullName>
    </recommendedName>
</protein>
<evidence type="ECO:0000256" key="4">
    <source>
        <dbReference type="PROSITE-ProRule" id="PRU01248"/>
    </source>
</evidence>
<sequence>MKKRKPQGLHSFKAANGTVYYTCLHPETGKRHSLGKDFVIACKVLHSLQAQYRTDREQQILNRINGSGKTFATFIETKYLPMIEATDMKPSTRKGRKHYAKLLVKQFGEKPLTEVSTRLISEFMDGYVERGKARTAQSIRNSLSDIFTEAISTGWMEANNNPAKLTRSPKVRTQRARLTLEQFKLIYAQATEEWEKRMLELAILTSHAGTADLSTLQKPKDGFLWIRRTKTGEGVKIPLELTLERLGWNLGDTVQKCASTKILSPYLLHHIRDIGGAKRGHKISPRLLTDTFKALAIKAGIDWGDKKPGTLYEVRSLSERLYGEQGINTQTLLAHKSAKSTERYHDTRGDDWHTLNLKSTSPDTKDLQKPYNGKPID</sequence>
<accession>A0A8B0SKV2</accession>
<dbReference type="InterPro" id="IPR013762">
    <property type="entry name" value="Integrase-like_cat_sf"/>
</dbReference>
<evidence type="ECO:0000256" key="5">
    <source>
        <dbReference type="SAM" id="MobiDB-lite"/>
    </source>
</evidence>
<organism evidence="8">
    <name type="scientific">Thiothrix fructosivorans</name>
    <dbReference type="NCBI Taxonomy" id="111770"/>
    <lineage>
        <taxon>Bacteria</taxon>
        <taxon>Pseudomonadati</taxon>
        <taxon>Pseudomonadota</taxon>
        <taxon>Gammaproteobacteria</taxon>
        <taxon>Thiotrichales</taxon>
        <taxon>Thiotrichaceae</taxon>
        <taxon>Thiothrix</taxon>
    </lineage>
</organism>
<dbReference type="RefSeq" id="WP_207250697.1">
    <property type="nucleotide sequence ID" value="NZ_JAFMPM010000006.1"/>
</dbReference>
<evidence type="ECO:0000313" key="9">
    <source>
        <dbReference type="Proteomes" id="UP000664466"/>
    </source>
</evidence>
<reference evidence="8" key="2">
    <citation type="submission" date="2021-04" db="EMBL/GenBank/DDBJ databases">
        <title>Complete Genome and methylome analysis of Thiothrix fructosivorans ATCC 49748.</title>
        <authorList>
            <person name="Fomenkov A."/>
            <person name="Sun L."/>
            <person name="Vincze T."/>
            <person name="Grabovich M.Y."/>
            <person name="Roberts R.J."/>
        </authorList>
    </citation>
    <scope>NUCLEOTIDE SEQUENCE</scope>
    <source>
        <strain evidence="8">ATCC 49748</strain>
    </source>
</reference>
<dbReference type="Gene3D" id="1.10.443.10">
    <property type="entry name" value="Intergrase catalytic core"/>
    <property type="match status" value="1"/>
</dbReference>
<dbReference type="EMBL" id="CP072748">
    <property type="protein sequence ID" value="QTX11594.1"/>
    <property type="molecule type" value="Genomic_DNA"/>
</dbReference>
<proteinExistence type="predicted"/>
<dbReference type="GO" id="GO:0015074">
    <property type="term" value="P:DNA integration"/>
    <property type="evidence" value="ECO:0007669"/>
    <property type="project" value="UniProtKB-KW"/>
</dbReference>
<evidence type="ECO:0000313" key="7">
    <source>
        <dbReference type="EMBL" id="MBO0612955.1"/>
    </source>
</evidence>
<gene>
    <name evidence="8" type="ORF">J1836_004375</name>
    <name evidence="7" type="ORF">J1836_08450</name>
</gene>
<dbReference type="GO" id="GO:0003677">
    <property type="term" value="F:DNA binding"/>
    <property type="evidence" value="ECO:0007669"/>
    <property type="project" value="UniProtKB-UniRule"/>
</dbReference>
<keyword evidence="2 4" id="KW-0238">DNA-binding</keyword>
<dbReference type="EMBL" id="JAFMPM010000006">
    <property type="protein sequence ID" value="MBO0612955.1"/>
    <property type="molecule type" value="Genomic_DNA"/>
</dbReference>
<dbReference type="Pfam" id="PF22022">
    <property type="entry name" value="Phage_int_M"/>
    <property type="match status" value="1"/>
</dbReference>
<dbReference type="Proteomes" id="UP000664466">
    <property type="component" value="Unassembled WGS sequence"/>
</dbReference>
<dbReference type="AlphaFoldDB" id="A0A8B0SKV2"/>
<keyword evidence="3" id="KW-0233">DNA recombination</keyword>
<reference evidence="7 9" key="1">
    <citation type="submission" date="2021-03" db="EMBL/GenBank/DDBJ databases">
        <title>Draft genome and methylome analysis of Thiotrix fructosivoruns ATCC 49748.</title>
        <authorList>
            <person name="Fomenkov A."/>
            <person name="Grabovich M.Y."/>
            <person name="Roberts R.J."/>
        </authorList>
    </citation>
    <scope>NUCLEOTIDE SEQUENCE [LARGE SCALE GENOMIC DNA]</scope>
    <source>
        <strain evidence="7 9">ATCC 49748</strain>
    </source>
</reference>
<dbReference type="InterPro" id="IPR010998">
    <property type="entry name" value="Integrase_recombinase_N"/>
</dbReference>
<dbReference type="SUPFAM" id="SSF56349">
    <property type="entry name" value="DNA breaking-rejoining enzymes"/>
    <property type="match status" value="1"/>
</dbReference>
<keyword evidence="9" id="KW-1185">Reference proteome</keyword>
<feature type="compositionally biased region" description="Basic and acidic residues" evidence="5">
    <location>
        <begin position="339"/>
        <end position="353"/>
    </location>
</feature>
<evidence type="ECO:0000313" key="8">
    <source>
        <dbReference type="EMBL" id="QTX11594.1"/>
    </source>
</evidence>
<feature type="domain" description="Core-binding (CB)" evidence="6">
    <location>
        <begin position="69"/>
        <end position="151"/>
    </location>
</feature>
<evidence type="ECO:0000259" key="6">
    <source>
        <dbReference type="PROSITE" id="PS51900"/>
    </source>
</evidence>
<dbReference type="GO" id="GO:0006310">
    <property type="term" value="P:DNA recombination"/>
    <property type="evidence" value="ECO:0007669"/>
    <property type="project" value="UniProtKB-KW"/>
</dbReference>
<feature type="region of interest" description="Disordered" evidence="5">
    <location>
        <begin position="338"/>
        <end position="377"/>
    </location>
</feature>
<dbReference type="InterPro" id="IPR044068">
    <property type="entry name" value="CB"/>
</dbReference>
<name>A0A8B0SKV2_9GAMM</name>
<dbReference type="PROSITE" id="PS51900">
    <property type="entry name" value="CB"/>
    <property type="match status" value="1"/>
</dbReference>
<evidence type="ECO:0000256" key="3">
    <source>
        <dbReference type="ARBA" id="ARBA00023172"/>
    </source>
</evidence>
<dbReference type="Gene3D" id="1.10.150.130">
    <property type="match status" value="1"/>
</dbReference>
<keyword evidence="1" id="KW-0229">DNA integration</keyword>
<evidence type="ECO:0000256" key="1">
    <source>
        <dbReference type="ARBA" id="ARBA00022908"/>
    </source>
</evidence>
<evidence type="ECO:0000256" key="2">
    <source>
        <dbReference type="ARBA" id="ARBA00023125"/>
    </source>
</evidence>
<dbReference type="InterPro" id="IPR053876">
    <property type="entry name" value="Phage_int_M"/>
</dbReference>
<dbReference type="InterPro" id="IPR011010">
    <property type="entry name" value="DNA_brk_join_enz"/>
</dbReference>